<evidence type="ECO:0000313" key="10">
    <source>
        <dbReference type="Proteomes" id="UP000530514"/>
    </source>
</evidence>
<evidence type="ECO:0000256" key="5">
    <source>
        <dbReference type="ARBA" id="ARBA00022692"/>
    </source>
</evidence>
<feature type="transmembrane region" description="Helical" evidence="8">
    <location>
        <begin position="208"/>
        <end position="226"/>
    </location>
</feature>
<keyword evidence="4 8" id="KW-1003">Cell membrane</keyword>
<protein>
    <recommendedName>
        <fullName evidence="8">Probable membrane transporter protein</fullName>
    </recommendedName>
</protein>
<evidence type="ECO:0000256" key="7">
    <source>
        <dbReference type="ARBA" id="ARBA00023136"/>
    </source>
</evidence>
<dbReference type="Pfam" id="PF01925">
    <property type="entry name" value="TauE"/>
    <property type="match status" value="1"/>
</dbReference>
<dbReference type="PANTHER" id="PTHR30269:SF0">
    <property type="entry name" value="MEMBRANE TRANSPORTER PROTEIN YFCA-RELATED"/>
    <property type="match status" value="1"/>
</dbReference>
<feature type="transmembrane region" description="Helical" evidence="8">
    <location>
        <begin position="76"/>
        <end position="96"/>
    </location>
</feature>
<dbReference type="GO" id="GO:0005886">
    <property type="term" value="C:plasma membrane"/>
    <property type="evidence" value="ECO:0007669"/>
    <property type="project" value="UniProtKB-SubCell"/>
</dbReference>
<name>A0A7W2AGI1_9BACL</name>
<dbReference type="InterPro" id="IPR002781">
    <property type="entry name" value="TM_pro_TauE-like"/>
</dbReference>
<comment type="caution">
    <text evidence="9">The sequence shown here is derived from an EMBL/GenBank/DDBJ whole genome shotgun (WGS) entry which is preliminary data.</text>
</comment>
<evidence type="ECO:0000256" key="4">
    <source>
        <dbReference type="ARBA" id="ARBA00022475"/>
    </source>
</evidence>
<dbReference type="InterPro" id="IPR052017">
    <property type="entry name" value="TSUP"/>
</dbReference>
<evidence type="ECO:0000256" key="2">
    <source>
        <dbReference type="ARBA" id="ARBA00009142"/>
    </source>
</evidence>
<feature type="transmembrane region" description="Helical" evidence="8">
    <location>
        <begin position="183"/>
        <end position="202"/>
    </location>
</feature>
<feature type="transmembrane region" description="Helical" evidence="8">
    <location>
        <begin position="6"/>
        <end position="32"/>
    </location>
</feature>
<gene>
    <name evidence="9" type="ORF">H1164_02025</name>
</gene>
<keyword evidence="7 8" id="KW-0472">Membrane</keyword>
<keyword evidence="3" id="KW-0813">Transport</keyword>
<feature type="transmembrane region" description="Helical" evidence="8">
    <location>
        <begin position="102"/>
        <end position="120"/>
    </location>
</feature>
<evidence type="ECO:0000256" key="6">
    <source>
        <dbReference type="ARBA" id="ARBA00022989"/>
    </source>
</evidence>
<feature type="transmembrane region" description="Helical" evidence="8">
    <location>
        <begin position="132"/>
        <end position="151"/>
    </location>
</feature>
<comment type="subcellular location">
    <subcellularLocation>
        <location evidence="1 8">Cell membrane</location>
        <topology evidence="1 8">Multi-pass membrane protein</topology>
    </subcellularLocation>
</comment>
<dbReference type="AlphaFoldDB" id="A0A7W2AGI1"/>
<keyword evidence="10" id="KW-1185">Reference proteome</keyword>
<accession>A0A7W2AGI1</accession>
<evidence type="ECO:0000256" key="1">
    <source>
        <dbReference type="ARBA" id="ARBA00004651"/>
    </source>
</evidence>
<feature type="transmembrane region" description="Helical" evidence="8">
    <location>
        <begin position="233"/>
        <end position="250"/>
    </location>
</feature>
<proteinExistence type="inferred from homology"/>
<organism evidence="9 10">
    <name type="scientific">Thermoactinomyces daqus</name>
    <dbReference type="NCBI Taxonomy" id="1329516"/>
    <lineage>
        <taxon>Bacteria</taxon>
        <taxon>Bacillati</taxon>
        <taxon>Bacillota</taxon>
        <taxon>Bacilli</taxon>
        <taxon>Bacillales</taxon>
        <taxon>Thermoactinomycetaceae</taxon>
        <taxon>Thermoactinomyces</taxon>
    </lineage>
</organism>
<reference evidence="9 10" key="1">
    <citation type="submission" date="2020-07" db="EMBL/GenBank/DDBJ databases">
        <authorList>
            <person name="Feng H."/>
        </authorList>
    </citation>
    <scope>NUCLEOTIDE SEQUENCE [LARGE SCALE GENOMIC DNA]</scope>
    <source>
        <strain evidence="10">s-11</strain>
    </source>
</reference>
<dbReference type="PANTHER" id="PTHR30269">
    <property type="entry name" value="TRANSMEMBRANE PROTEIN YFCA"/>
    <property type="match status" value="1"/>
</dbReference>
<comment type="similarity">
    <text evidence="2 8">Belongs to the 4-toluene sulfonate uptake permease (TSUP) (TC 2.A.102) family.</text>
</comment>
<dbReference type="Proteomes" id="UP000530514">
    <property type="component" value="Unassembled WGS sequence"/>
</dbReference>
<feature type="transmembrane region" description="Helical" evidence="8">
    <location>
        <begin position="157"/>
        <end position="176"/>
    </location>
</feature>
<dbReference type="EMBL" id="JACEIP010000002">
    <property type="protein sequence ID" value="MBA4541681.1"/>
    <property type="molecule type" value="Genomic_DNA"/>
</dbReference>
<evidence type="ECO:0000256" key="3">
    <source>
        <dbReference type="ARBA" id="ARBA00022448"/>
    </source>
</evidence>
<keyword evidence="6 8" id="KW-1133">Transmembrane helix</keyword>
<evidence type="ECO:0000256" key="8">
    <source>
        <dbReference type="RuleBase" id="RU363041"/>
    </source>
</evidence>
<dbReference type="RefSeq" id="WP_033101036.1">
    <property type="nucleotide sequence ID" value="NZ_JACEIP010000002.1"/>
</dbReference>
<dbReference type="OrthoDB" id="554695at2"/>
<keyword evidence="5 8" id="KW-0812">Transmembrane</keyword>
<sequence length="253" mass="27384">MEHLNIGMLLFLIASGFLASFIDSVVGGGGLISIPALMMTGLPPTVVLGTNKLAGTISSLTSTITYIRSGKINFRLVKYLLPLSFAGSILGVYTVKQISSDFLRPLIIVFLILVTFYSLLKKEWGRESKFEQFTVKTGIFIAMASFAIGFYDGFFGGGTGSFLMFSFLLLGFDFIQAAAKARLLNFTSNIAALIFFICLHDVNFVYGIPMGTAMLLGALVGSNVALRKGASYVKVLFVSVTILLIGKQIIDYL</sequence>
<evidence type="ECO:0000313" key="9">
    <source>
        <dbReference type="EMBL" id="MBA4541681.1"/>
    </source>
</evidence>